<dbReference type="KEGG" id="care:LT85_0337"/>
<keyword evidence="4" id="KW-0560">Oxidoreductase</keyword>
<dbReference type="SUPFAM" id="SSF51412">
    <property type="entry name" value="Inosine monophosphate dehydrogenase (IMPDH)"/>
    <property type="match status" value="1"/>
</dbReference>
<evidence type="ECO:0000313" key="5">
    <source>
        <dbReference type="Proteomes" id="UP000030302"/>
    </source>
</evidence>
<sequence>MSSAAYNVERNVEHNAEQLGSAAFRQRHGLRLAYMAGAMANGIAGEALVESLTRAGCLASFGAAGLSLQRIESAIVHLRAALPGKPLCFNLIHTPDDPELELALVELYLKNGIETVEASAFMSLSPAIVLYRARGAHIDAAGRAIARNRVIAKVSRREVAEPFFRPAPETILSALLASGALTAGEAAAARLLPVADDVTVEADSGGHTDRQSLVCALPALALLRERIARSFPAAARVGLGAAGGMSTPAAIAAAFAMGADYIVTGSVNQACVEAATSPAVKRLLAEADLADVAMAPAADMFELGVQVQVLKRGSLFAVRAAALWDLYRAFPSLQALPPAERERLERQFFRLPFAEVIAATDAFWRERNPALAELAARDPKVQMGLVFRWYLGQSSRWAIQGQEDRLFDYQVWCGPAMGAFNAWAADTRFARPEARRAAEIAEALMQAATERSLNSAAPSPVLHDASPIAPLIAAADIQATAGLPQSEEDIQEWLMEQIADQLAVSTDEIDPRRTFESYALDSARALLILTRLETRLSLKLSPTLIWNYPTIEALAARLYKMSQARTTPAEATTAAEAAQPA</sequence>
<dbReference type="AlphaFoldDB" id="A0A0A1F9F7"/>
<gene>
    <name evidence="4" type="ORF">LT85_0337</name>
</gene>
<dbReference type="InterPro" id="IPR049489">
    <property type="entry name" value="FabD-like_helical_ins"/>
</dbReference>
<dbReference type="Pfam" id="PF03060">
    <property type="entry name" value="NMO"/>
    <property type="match status" value="1"/>
</dbReference>
<dbReference type="Gene3D" id="3.20.20.70">
    <property type="entry name" value="Aldolase class I"/>
    <property type="match status" value="1"/>
</dbReference>
<dbReference type="InterPro" id="IPR009081">
    <property type="entry name" value="PP-bd_ACP"/>
</dbReference>
<name>A0A0A1F9F7_9BURK</name>
<dbReference type="RefSeq" id="WP_052134542.1">
    <property type="nucleotide sequence ID" value="NZ_CP009962.1"/>
</dbReference>
<dbReference type="OrthoDB" id="9023404at2"/>
<dbReference type="PANTHER" id="PTHR32332:SF20">
    <property type="entry name" value="2-NITROPROPANE DIOXYGENASE-LIKE PROTEIN"/>
    <property type="match status" value="1"/>
</dbReference>
<evidence type="ECO:0000259" key="3">
    <source>
        <dbReference type="PROSITE" id="PS50075"/>
    </source>
</evidence>
<evidence type="ECO:0000256" key="1">
    <source>
        <dbReference type="ARBA" id="ARBA00022450"/>
    </source>
</evidence>
<dbReference type="InterPro" id="IPR036736">
    <property type="entry name" value="ACP-like_sf"/>
</dbReference>
<dbReference type="SMART" id="SM00823">
    <property type="entry name" value="PKS_PP"/>
    <property type="match status" value="1"/>
</dbReference>
<feature type="domain" description="Carrier" evidence="3">
    <location>
        <begin position="485"/>
        <end position="562"/>
    </location>
</feature>
<dbReference type="NCBIfam" id="TIGR02814">
    <property type="entry name" value="pfaD_fam"/>
    <property type="match status" value="1"/>
</dbReference>
<dbReference type="EC" id="1.3.1.9" evidence="4"/>
<proteinExistence type="predicted"/>
<dbReference type="PROSITE" id="PS50075">
    <property type="entry name" value="CARRIER"/>
    <property type="match status" value="1"/>
</dbReference>
<evidence type="ECO:0000313" key="4">
    <source>
        <dbReference type="EMBL" id="AIY39497.1"/>
    </source>
</evidence>
<dbReference type="Gene3D" id="1.10.1200.10">
    <property type="entry name" value="ACP-like"/>
    <property type="match status" value="1"/>
</dbReference>
<dbReference type="InterPro" id="IPR014179">
    <property type="entry name" value="PfaD-like_TIM-barrel"/>
</dbReference>
<organism evidence="4 5">
    <name type="scientific">Collimonas arenae</name>
    <dbReference type="NCBI Taxonomy" id="279058"/>
    <lineage>
        <taxon>Bacteria</taxon>
        <taxon>Pseudomonadati</taxon>
        <taxon>Pseudomonadota</taxon>
        <taxon>Betaproteobacteria</taxon>
        <taxon>Burkholderiales</taxon>
        <taxon>Oxalobacteraceae</taxon>
        <taxon>Collimonas</taxon>
    </lineage>
</organism>
<dbReference type="GO" id="GO:0004318">
    <property type="term" value="F:enoyl-[acyl-carrier-protein] reductase (NADH) activity"/>
    <property type="evidence" value="ECO:0007669"/>
    <property type="project" value="UniProtKB-EC"/>
</dbReference>
<dbReference type="GO" id="GO:0031177">
    <property type="term" value="F:phosphopantetheine binding"/>
    <property type="evidence" value="ECO:0007669"/>
    <property type="project" value="InterPro"/>
</dbReference>
<dbReference type="HOGENOM" id="CLU_469065_0_0_4"/>
<dbReference type="STRING" id="279058.LT85_0337"/>
<keyword evidence="2" id="KW-0597">Phosphoprotein</keyword>
<dbReference type="InterPro" id="IPR020806">
    <property type="entry name" value="PKS_PP-bd"/>
</dbReference>
<protein>
    <submittedName>
        <fullName evidence="4">Enoyl-[acyl-carrier-protein] reductase [FMN]</fullName>
        <ecNumber evidence="4">1.3.1.9</ecNumber>
    </submittedName>
</protein>
<accession>A0A0A1F9F7</accession>
<dbReference type="Pfam" id="PF00550">
    <property type="entry name" value="PP-binding"/>
    <property type="match status" value="1"/>
</dbReference>
<keyword evidence="5" id="KW-1185">Reference proteome</keyword>
<dbReference type="SUPFAM" id="SSF47336">
    <property type="entry name" value="ACP-like"/>
    <property type="match status" value="1"/>
</dbReference>
<evidence type="ECO:0000256" key="2">
    <source>
        <dbReference type="ARBA" id="ARBA00022553"/>
    </source>
</evidence>
<dbReference type="PANTHER" id="PTHR32332">
    <property type="entry name" value="2-NITROPROPANE DIOXYGENASE"/>
    <property type="match status" value="1"/>
</dbReference>
<dbReference type="Proteomes" id="UP000030302">
    <property type="component" value="Chromosome"/>
</dbReference>
<keyword evidence="1" id="KW-0596">Phosphopantetheine</keyword>
<dbReference type="SMART" id="SM01294">
    <property type="entry name" value="PKS_PP_betabranch"/>
    <property type="match status" value="1"/>
</dbReference>
<reference evidence="5" key="1">
    <citation type="journal article" date="2014" name="Soil Biol. Biochem.">
        <title>Structure and function of bacterial communities in ageing soils: Insights from the Mendocino ecological staircase.</title>
        <authorList>
            <person name="Uroz S."/>
            <person name="Tech J.J."/>
            <person name="Sawaya N.A."/>
            <person name="Frey-Klett P."/>
            <person name="Leveau J.H.J."/>
        </authorList>
    </citation>
    <scope>NUCLEOTIDE SEQUENCE [LARGE SCALE GENOMIC DNA]</scope>
    <source>
        <strain evidence="5">Cal35</strain>
    </source>
</reference>
<dbReference type="Pfam" id="PF21607">
    <property type="entry name" value="FabD_helical_ins"/>
    <property type="match status" value="1"/>
</dbReference>
<dbReference type="EMBL" id="CP009962">
    <property type="protein sequence ID" value="AIY39497.1"/>
    <property type="molecule type" value="Genomic_DNA"/>
</dbReference>
<dbReference type="InterPro" id="IPR013785">
    <property type="entry name" value="Aldolase_TIM"/>
</dbReference>